<dbReference type="EMBL" id="GL349454">
    <property type="protein sequence ID" value="KNC49202.1"/>
    <property type="molecule type" value="Genomic_DNA"/>
</dbReference>
<dbReference type="Pfam" id="PF06339">
    <property type="entry name" value="Ectoine_synth"/>
    <property type="match status" value="1"/>
</dbReference>
<sequence length="195" mass="20978">TPMFRFSAPLLPPFLPPLVRALAVAPRSAFLIRDLHDVVELGNIDYAGDGMLESHGFITPNGDGLGFGLEETVLEPGASIFVEHDTHRRCLWIANGEGELELVPNRDARGAGIQYALKPGVCCVLNVNEPHFVSVAADADAPLALVSFWVDAARNPGTADRCDSDDEELARLKARVADLEAELGRRRGIPPDASS</sequence>
<name>A0A0L0DA08_THETB</name>
<feature type="non-terminal residue" evidence="7">
    <location>
        <position position="1"/>
    </location>
</feature>
<evidence type="ECO:0000256" key="5">
    <source>
        <dbReference type="ARBA" id="ARBA00033271"/>
    </source>
</evidence>
<dbReference type="GO" id="GO:0033990">
    <property type="term" value="F:ectoine synthase activity"/>
    <property type="evidence" value="ECO:0007669"/>
    <property type="project" value="UniProtKB-EC"/>
</dbReference>
<dbReference type="GeneID" id="25564648"/>
<dbReference type="EC" id="4.2.1.108" evidence="3"/>
<proteinExistence type="inferred from homology"/>
<dbReference type="InterPro" id="IPR010462">
    <property type="entry name" value="Ectoine_synth"/>
</dbReference>
<dbReference type="InterPro" id="IPR014710">
    <property type="entry name" value="RmlC-like_jellyroll"/>
</dbReference>
<dbReference type="Gene3D" id="2.60.120.10">
    <property type="entry name" value="Jelly Rolls"/>
    <property type="match status" value="1"/>
</dbReference>
<keyword evidence="8" id="KW-1185">Reference proteome</keyword>
<dbReference type="RefSeq" id="XP_013757925.1">
    <property type="nucleotide sequence ID" value="XM_013902471.1"/>
</dbReference>
<evidence type="ECO:0000313" key="7">
    <source>
        <dbReference type="EMBL" id="KNC49202.1"/>
    </source>
</evidence>
<organism evidence="7 8">
    <name type="scientific">Thecamonas trahens ATCC 50062</name>
    <dbReference type="NCBI Taxonomy" id="461836"/>
    <lineage>
        <taxon>Eukaryota</taxon>
        <taxon>Apusozoa</taxon>
        <taxon>Apusomonadida</taxon>
        <taxon>Apusomonadidae</taxon>
        <taxon>Thecamonas</taxon>
    </lineage>
</organism>
<evidence type="ECO:0000256" key="3">
    <source>
        <dbReference type="ARBA" id="ARBA00013192"/>
    </source>
</evidence>
<protein>
    <recommendedName>
        <fullName evidence="4">L-ectoine synthase</fullName>
        <ecNumber evidence="3">4.2.1.108</ecNumber>
    </recommendedName>
    <alternativeName>
        <fullName evidence="5">N-acetyldiaminobutyrate dehydratase</fullName>
    </alternativeName>
</protein>
<dbReference type="SUPFAM" id="SSF51182">
    <property type="entry name" value="RmlC-like cupins"/>
    <property type="match status" value="1"/>
</dbReference>
<comment type="similarity">
    <text evidence="2">Belongs to the ectoine synthase family.</text>
</comment>
<dbReference type="GO" id="GO:0019491">
    <property type="term" value="P:ectoine biosynthetic process"/>
    <property type="evidence" value="ECO:0007669"/>
    <property type="project" value="UniProtKB-UniPathway"/>
</dbReference>
<evidence type="ECO:0000256" key="1">
    <source>
        <dbReference type="ARBA" id="ARBA00005181"/>
    </source>
</evidence>
<dbReference type="InterPro" id="IPR011051">
    <property type="entry name" value="RmlC_Cupin_sf"/>
</dbReference>
<comment type="catalytic activity">
    <reaction evidence="6">
        <text>(2S)-4-acetamido-2-aminobutanoate = L-ectoine + H2O</text>
        <dbReference type="Rhea" id="RHEA:17281"/>
        <dbReference type="ChEBI" id="CHEBI:15377"/>
        <dbReference type="ChEBI" id="CHEBI:58515"/>
        <dbReference type="ChEBI" id="CHEBI:58929"/>
        <dbReference type="EC" id="4.2.1.108"/>
    </reaction>
</comment>
<evidence type="ECO:0000256" key="6">
    <source>
        <dbReference type="ARBA" id="ARBA00048714"/>
    </source>
</evidence>
<dbReference type="Proteomes" id="UP000054408">
    <property type="component" value="Unassembled WGS sequence"/>
</dbReference>
<reference evidence="7 8" key="1">
    <citation type="submission" date="2010-05" db="EMBL/GenBank/DDBJ databases">
        <title>The Genome Sequence of Thecamonas trahens ATCC 50062.</title>
        <authorList>
            <consortium name="The Broad Institute Genome Sequencing Platform"/>
            <person name="Russ C."/>
            <person name="Cuomo C."/>
            <person name="Shea T."/>
            <person name="Young S.K."/>
            <person name="Zeng Q."/>
            <person name="Koehrsen M."/>
            <person name="Haas B."/>
            <person name="Borodovsky M."/>
            <person name="Guigo R."/>
            <person name="Alvarado L."/>
            <person name="Berlin A."/>
            <person name="Bochicchio J."/>
            <person name="Borenstein D."/>
            <person name="Chapman S."/>
            <person name="Chen Z."/>
            <person name="Freedman E."/>
            <person name="Gellesch M."/>
            <person name="Goldberg J."/>
            <person name="Griggs A."/>
            <person name="Gujja S."/>
            <person name="Heilman E."/>
            <person name="Heiman D."/>
            <person name="Hepburn T."/>
            <person name="Howarth C."/>
            <person name="Jen D."/>
            <person name="Larson L."/>
            <person name="Mehta T."/>
            <person name="Park D."/>
            <person name="Pearson M."/>
            <person name="Roberts A."/>
            <person name="Saif S."/>
            <person name="Shenoy N."/>
            <person name="Sisk P."/>
            <person name="Stolte C."/>
            <person name="Sykes S."/>
            <person name="Thomson T."/>
            <person name="Walk T."/>
            <person name="White J."/>
            <person name="Yandava C."/>
            <person name="Burger G."/>
            <person name="Gray M.W."/>
            <person name="Holland P.W.H."/>
            <person name="King N."/>
            <person name="Lang F.B.F."/>
            <person name="Roger A.J."/>
            <person name="Ruiz-Trillo I."/>
            <person name="Lander E."/>
            <person name="Nusbaum C."/>
        </authorList>
    </citation>
    <scope>NUCLEOTIDE SEQUENCE [LARGE SCALE GENOMIC DNA]</scope>
    <source>
        <strain evidence="7 8">ATCC 50062</strain>
    </source>
</reference>
<dbReference type="UniPathway" id="UPA00067">
    <property type="reaction ID" value="UER00123"/>
</dbReference>
<evidence type="ECO:0000256" key="4">
    <source>
        <dbReference type="ARBA" id="ARBA00019707"/>
    </source>
</evidence>
<evidence type="ECO:0000256" key="2">
    <source>
        <dbReference type="ARBA" id="ARBA00009637"/>
    </source>
</evidence>
<comment type="pathway">
    <text evidence="1">Amine and polyamine biosynthesis; ectoine biosynthesis; L-ectoine from L-aspartate 4-semialdehyde: step 3/3.</text>
</comment>
<dbReference type="AlphaFoldDB" id="A0A0L0DA08"/>
<accession>A0A0L0DA08</accession>
<gene>
    <name evidence="7" type="ORF">AMSG_05184</name>
</gene>
<evidence type="ECO:0000313" key="8">
    <source>
        <dbReference type="Proteomes" id="UP000054408"/>
    </source>
</evidence>